<accession>A0A0P1EX56</accession>
<evidence type="ECO:0000256" key="2">
    <source>
        <dbReference type="ARBA" id="ARBA00006386"/>
    </source>
</evidence>
<name>A0A0P1EX56_9RHOB</name>
<feature type="transmembrane region" description="Helical" evidence="7">
    <location>
        <begin position="109"/>
        <end position="133"/>
    </location>
</feature>
<protein>
    <submittedName>
        <fullName evidence="8">Putative permease</fullName>
    </submittedName>
</protein>
<feature type="transmembrane region" description="Helical" evidence="7">
    <location>
        <begin position="223"/>
        <end position="246"/>
    </location>
</feature>
<evidence type="ECO:0000256" key="1">
    <source>
        <dbReference type="ARBA" id="ARBA00004651"/>
    </source>
</evidence>
<feature type="transmembrane region" description="Helical" evidence="7">
    <location>
        <begin position="20"/>
        <end position="39"/>
    </location>
</feature>
<dbReference type="PANTHER" id="PTHR34184:SF4">
    <property type="entry name" value="UPF0718 PROTEIN YCGR"/>
    <property type="match status" value="1"/>
</dbReference>
<dbReference type="InterPro" id="IPR052923">
    <property type="entry name" value="UPF0718"/>
</dbReference>
<comment type="similarity">
    <text evidence="2">Belongs to the UPF0718 family.</text>
</comment>
<keyword evidence="4 7" id="KW-0812">Transmembrane</keyword>
<keyword evidence="5 7" id="KW-1133">Transmembrane helix</keyword>
<feature type="transmembrane region" description="Helical" evidence="7">
    <location>
        <begin position="252"/>
        <end position="277"/>
    </location>
</feature>
<evidence type="ECO:0000256" key="5">
    <source>
        <dbReference type="ARBA" id="ARBA00022989"/>
    </source>
</evidence>
<evidence type="ECO:0000313" key="8">
    <source>
        <dbReference type="EMBL" id="CUH59616.1"/>
    </source>
</evidence>
<evidence type="ECO:0000256" key="4">
    <source>
        <dbReference type="ARBA" id="ARBA00022692"/>
    </source>
</evidence>
<dbReference type="PANTHER" id="PTHR34184">
    <property type="entry name" value="UPF0718 PROTEIN YCGR"/>
    <property type="match status" value="1"/>
</dbReference>
<dbReference type="Pfam" id="PF03773">
    <property type="entry name" value="ArsP_1"/>
    <property type="match status" value="1"/>
</dbReference>
<proteinExistence type="inferred from homology"/>
<evidence type="ECO:0000313" key="9">
    <source>
        <dbReference type="Proteomes" id="UP000051298"/>
    </source>
</evidence>
<keyword evidence="6 7" id="KW-0472">Membrane</keyword>
<dbReference type="EMBL" id="CYRX01000010">
    <property type="protein sequence ID" value="CUH59616.1"/>
    <property type="molecule type" value="Genomic_DNA"/>
</dbReference>
<dbReference type="GO" id="GO:0005886">
    <property type="term" value="C:plasma membrane"/>
    <property type="evidence" value="ECO:0007669"/>
    <property type="project" value="UniProtKB-SubCell"/>
</dbReference>
<organism evidence="8 9">
    <name type="scientific">Thalassobacter stenotrophicus</name>
    <dbReference type="NCBI Taxonomy" id="266809"/>
    <lineage>
        <taxon>Bacteria</taxon>
        <taxon>Pseudomonadati</taxon>
        <taxon>Pseudomonadota</taxon>
        <taxon>Alphaproteobacteria</taxon>
        <taxon>Rhodobacterales</taxon>
        <taxon>Roseobacteraceae</taxon>
        <taxon>Thalassobacter</taxon>
    </lineage>
</organism>
<sequence length="352" mass="36110">MFQPNTFTAKGPLGFASHIWSEHRVGLAIVGILGLIFAVEPPQAVESTWFTIDALLSTAPFLVLSILMAAYASATGADGLIAKAFTGAPVVMIVAAAALGGLSPFCSCGVIPLIAALLAMGVPLAPVMAFWLASPVIDPSMFILTTGLLGFEFAVAKTLTAVGLGLFGGVVTHALTASGHFRDVLKPQARGGCCGAASLTAPKPVAWRFWTDPARRSTFAREAWGTTVFLVKWLALAFLLESLMLAYVPAAWISGALGGSGLAPIVTATFVGVPAYLNGYAALPLVSGLMEQGMVPGAGLTFLVAGGVTSLPAAIAVYALVRPRVFALYIALALSGSLASGLLYQLWLGSAG</sequence>
<evidence type="ECO:0000256" key="6">
    <source>
        <dbReference type="ARBA" id="ARBA00023136"/>
    </source>
</evidence>
<feature type="transmembrane region" description="Helical" evidence="7">
    <location>
        <begin position="326"/>
        <end position="347"/>
    </location>
</feature>
<dbReference type="Proteomes" id="UP000051298">
    <property type="component" value="Unassembled WGS sequence"/>
</dbReference>
<dbReference type="AlphaFoldDB" id="A0A0P1EX56"/>
<keyword evidence="3" id="KW-1003">Cell membrane</keyword>
<evidence type="ECO:0000256" key="7">
    <source>
        <dbReference type="SAM" id="Phobius"/>
    </source>
</evidence>
<evidence type="ECO:0000256" key="3">
    <source>
        <dbReference type="ARBA" id="ARBA00022475"/>
    </source>
</evidence>
<gene>
    <name evidence="8" type="ORF">THS5294_00902</name>
</gene>
<feature type="transmembrane region" description="Helical" evidence="7">
    <location>
        <begin position="298"/>
        <end position="320"/>
    </location>
</feature>
<feature type="transmembrane region" description="Helical" evidence="7">
    <location>
        <begin position="80"/>
        <end position="102"/>
    </location>
</feature>
<dbReference type="RefSeq" id="WP_058122768.1">
    <property type="nucleotide sequence ID" value="NZ_CYRX01000010.1"/>
</dbReference>
<reference evidence="8 9" key="1">
    <citation type="submission" date="2015-09" db="EMBL/GenBank/DDBJ databases">
        <authorList>
            <consortium name="Swine Surveillance"/>
        </authorList>
    </citation>
    <scope>NUCLEOTIDE SEQUENCE [LARGE SCALE GENOMIC DNA]</scope>
    <source>
        <strain evidence="8 9">CECT 5294</strain>
    </source>
</reference>
<dbReference type="InterPro" id="IPR005524">
    <property type="entry name" value="DUF318"/>
</dbReference>
<feature type="transmembrane region" description="Helical" evidence="7">
    <location>
        <begin position="153"/>
        <end position="176"/>
    </location>
</feature>
<feature type="transmembrane region" description="Helical" evidence="7">
    <location>
        <begin position="51"/>
        <end position="74"/>
    </location>
</feature>
<dbReference type="STRING" id="266809.PM03_04850"/>
<dbReference type="eggNOG" id="COG0701">
    <property type="taxonomic scope" value="Bacteria"/>
</dbReference>
<comment type="subcellular location">
    <subcellularLocation>
        <location evidence="1">Cell membrane</location>
        <topology evidence="1">Multi-pass membrane protein</topology>
    </subcellularLocation>
</comment>